<dbReference type="Proteomes" id="UP000070700">
    <property type="component" value="Unassembled WGS sequence"/>
</dbReference>
<keyword evidence="3" id="KW-1185">Reference proteome</keyword>
<feature type="compositionally biased region" description="Pro residues" evidence="1">
    <location>
        <begin position="1227"/>
        <end position="1242"/>
    </location>
</feature>
<sequence>MPPKRFINTDPNINAPTDANIDRIRATRKNNENLVPWSPDWPPASENRPQYLFLAPPLAVSNDSAGTVRTCEVCGLQASSDGFYYEHMKGQHPWAPRSFNHGQYRAPVVDPNLTPQLQIAAYDERIESTRALADDMAFDMTNPDGPYHLTEIPITDTMRERCLFLWDITDGTGENAPPGTTPYVVPQKPAARKFRIGRIIAPTLKNGSPLTLNTRFRDTRRELAAEFMLPTEHFAAAPAPAPRGSDFVVGSFVLYLDDEAEPYPFFLNMAGTLMKHVPWRMIQPVVFPWGIPENVTLAGDGVGLPMLRSVPQLAAGTRVGSGRGPGLHSEVQEWDALDQELLLQLTPAENRDALGANALVRVTDYEMRRGNLAAGVLTETFEFPWGLRFQQEWLNTRKQGLDQELRAWTPEVYVDGAMPLRFRLGRIIHPTLKDGTSIADANTAGLIAAGMVMARGAWREGSLVLYLTENDADPNPRFRNIMGEERHIPHRMVQRLHLPFDLPEDLPRVEFGGEGLPILRVDQGNWFFPGAAVDNDSIPRSWKADEHELLFLSTSTPYATQTAFGDFAVMDYERRTGNYSAASGARVTWVHPYPWGVRVGAEYLAGRRVARVMPASSPTNSQPGSPTETPEERDARLAAEAETERVALLAAHDAAFAAGVPTPLTVPIVLITPQRFSALSQMVELVDSATAHPAIKRLAAEIRLRINERHSAVLTAKNLRVEPEDMADWRPTYWVEHYRLVLNAPRLTDTNSLRGLGELRAIVTELMGRARAAPRLPTPQLLTRFLLEQADIELTRLAANASGTNIKLRDACTSIAALARATAAKLEAANLTDENPVLALERVAQYKRKHAAAYNAIAADAATLNAAETDTFDRLTTFMDIAAGTVPFYSAKVRLNTADLYYASERLNELMGPFMSGTNAEFKAACLSVGAFARERYELLARTNQGIENEALVAQRAALWKTKNAAYEKVKDWTEPKDGITANTLIRLRAYATNFAGPLPAPPATVEPGCILTADFRRYADELRTFNTPSTEDSPARISALGHIEQVRIDCEEMFALLTRQTFTEETTVHAQARAAKYIQTLAFYQSALPSYQTQLVPTDLRNFNRLIEIATIFRDTIPPFGDSEEYQPPQDPPQRPPPTTYLGILASLFVETDPVKIAAAEAQKAADAATQKAIDDARINQEMRAERRRRRQAIQDKKKREDDKRAADIAAAARKAAEDAARRVRQPPPPVDPTTTTPPPTNADAILTLARYQEFVEALYQMSADNNPDLTEQLALYRGYCDQRVAELIRRQITQETQVMAKQRRVLMGASSAYLFDDARTVGASIVAAGTWASLRVVATVLSTDPAAAAAEAKRKRDAEDDGFVVRNAKRAKTAATEGCTTS</sequence>
<feature type="region of interest" description="Disordered" evidence="1">
    <location>
        <begin position="1119"/>
        <end position="1141"/>
    </location>
</feature>
<evidence type="ECO:0000256" key="1">
    <source>
        <dbReference type="SAM" id="MobiDB-lite"/>
    </source>
</evidence>
<dbReference type="GeneID" id="28832099"/>
<feature type="region of interest" description="Disordered" evidence="1">
    <location>
        <begin position="614"/>
        <end position="639"/>
    </location>
</feature>
<feature type="region of interest" description="Disordered" evidence="1">
    <location>
        <begin position="1178"/>
        <end position="1242"/>
    </location>
</feature>
<feature type="compositionally biased region" description="Polar residues" evidence="1">
    <location>
        <begin position="616"/>
        <end position="628"/>
    </location>
</feature>
<dbReference type="InParanoid" id="A0A194XGS3"/>
<evidence type="ECO:0000313" key="3">
    <source>
        <dbReference type="Proteomes" id="UP000070700"/>
    </source>
</evidence>
<dbReference type="RefSeq" id="XP_018073755.1">
    <property type="nucleotide sequence ID" value="XM_018222373.1"/>
</dbReference>
<reference evidence="2 3" key="1">
    <citation type="submission" date="2015-10" db="EMBL/GenBank/DDBJ databases">
        <title>Full genome of DAOMC 229536 Phialocephala scopiformis, a fungal endophyte of spruce producing the potent anti-insectan compound rugulosin.</title>
        <authorList>
            <consortium name="DOE Joint Genome Institute"/>
            <person name="Walker A.K."/>
            <person name="Frasz S.L."/>
            <person name="Seifert K.A."/>
            <person name="Miller J.D."/>
            <person name="Mondo S.J."/>
            <person name="Labutti K."/>
            <person name="Lipzen A."/>
            <person name="Dockter R."/>
            <person name="Kennedy M."/>
            <person name="Grigoriev I.V."/>
            <person name="Spatafora J.W."/>
        </authorList>
    </citation>
    <scope>NUCLEOTIDE SEQUENCE [LARGE SCALE GENOMIC DNA]</scope>
    <source>
        <strain evidence="2 3">CBS 120377</strain>
    </source>
</reference>
<feature type="compositionally biased region" description="Basic and acidic residues" evidence="1">
    <location>
        <begin position="630"/>
        <end position="639"/>
    </location>
</feature>
<feature type="compositionally biased region" description="Basic and acidic residues" evidence="1">
    <location>
        <begin position="1194"/>
        <end position="1208"/>
    </location>
</feature>
<name>A0A194XGS3_MOLSC</name>
<protein>
    <submittedName>
        <fullName evidence="2">Uncharacterized protein</fullName>
    </submittedName>
</protein>
<dbReference type="EMBL" id="KQ947411">
    <property type="protein sequence ID" value="KUJ19400.1"/>
    <property type="molecule type" value="Genomic_DNA"/>
</dbReference>
<organism evidence="2 3">
    <name type="scientific">Mollisia scopiformis</name>
    <name type="common">Conifer needle endophyte fungus</name>
    <name type="synonym">Phialocephala scopiformis</name>
    <dbReference type="NCBI Taxonomy" id="149040"/>
    <lineage>
        <taxon>Eukaryota</taxon>
        <taxon>Fungi</taxon>
        <taxon>Dikarya</taxon>
        <taxon>Ascomycota</taxon>
        <taxon>Pezizomycotina</taxon>
        <taxon>Leotiomycetes</taxon>
        <taxon>Helotiales</taxon>
        <taxon>Mollisiaceae</taxon>
        <taxon>Mollisia</taxon>
    </lineage>
</organism>
<gene>
    <name evidence="2" type="ORF">LY89DRAFT_780346</name>
</gene>
<feature type="compositionally biased region" description="Pro residues" evidence="1">
    <location>
        <begin position="1130"/>
        <end position="1140"/>
    </location>
</feature>
<dbReference type="OrthoDB" id="3562818at2759"/>
<accession>A0A194XGS3</accession>
<proteinExistence type="predicted"/>
<dbReference type="KEGG" id="psco:LY89DRAFT_780346"/>
<evidence type="ECO:0000313" key="2">
    <source>
        <dbReference type="EMBL" id="KUJ19400.1"/>
    </source>
</evidence>